<evidence type="ECO:0000259" key="8">
    <source>
        <dbReference type="Pfam" id="PF00884"/>
    </source>
</evidence>
<evidence type="ECO:0000256" key="3">
    <source>
        <dbReference type="ARBA" id="ARBA00022723"/>
    </source>
</evidence>
<dbReference type="PANTHER" id="PTHR42693:SF42">
    <property type="entry name" value="ARYLSULFATASE G"/>
    <property type="match status" value="1"/>
</dbReference>
<dbReference type="InterPro" id="IPR050738">
    <property type="entry name" value="Sulfatase"/>
</dbReference>
<evidence type="ECO:0000256" key="1">
    <source>
        <dbReference type="ARBA" id="ARBA00001913"/>
    </source>
</evidence>
<comment type="caution">
    <text evidence="9">The sequence shown here is derived from an EMBL/GenBank/DDBJ whole genome shotgun (WGS) entry which is preliminary data.</text>
</comment>
<keyword evidence="4 7" id="KW-0732">Signal</keyword>
<evidence type="ECO:0000256" key="7">
    <source>
        <dbReference type="SAM" id="SignalP"/>
    </source>
</evidence>
<dbReference type="Proteomes" id="UP000291142">
    <property type="component" value="Unassembled WGS sequence"/>
</dbReference>
<proteinExistence type="inferred from homology"/>
<dbReference type="PANTHER" id="PTHR42693">
    <property type="entry name" value="ARYLSULFATASE FAMILY MEMBER"/>
    <property type="match status" value="1"/>
</dbReference>
<dbReference type="Pfam" id="PF00884">
    <property type="entry name" value="Sulfatase"/>
    <property type="match status" value="1"/>
</dbReference>
<reference evidence="9 10" key="1">
    <citation type="submission" date="2019-02" db="EMBL/GenBank/DDBJ databases">
        <title>Hyunsoonleella sp., isolated from marine sediment.</title>
        <authorList>
            <person name="Liu B.-T."/>
        </authorList>
    </citation>
    <scope>NUCLEOTIDE SEQUENCE [LARGE SCALE GENOMIC DNA]</scope>
    <source>
        <strain evidence="9 10">T58</strain>
    </source>
</reference>
<evidence type="ECO:0000313" key="9">
    <source>
        <dbReference type="EMBL" id="TBN02922.1"/>
    </source>
</evidence>
<evidence type="ECO:0000256" key="2">
    <source>
        <dbReference type="ARBA" id="ARBA00008779"/>
    </source>
</evidence>
<evidence type="ECO:0000256" key="4">
    <source>
        <dbReference type="ARBA" id="ARBA00022729"/>
    </source>
</evidence>
<dbReference type="Gene3D" id="3.30.1120.10">
    <property type="match status" value="1"/>
</dbReference>
<accession>A0A4Q9FI45</accession>
<comment type="cofactor">
    <cofactor evidence="1">
        <name>Ca(2+)</name>
        <dbReference type="ChEBI" id="CHEBI:29108"/>
    </cofactor>
</comment>
<dbReference type="Gene3D" id="3.40.720.10">
    <property type="entry name" value="Alkaline Phosphatase, subunit A"/>
    <property type="match status" value="1"/>
</dbReference>
<dbReference type="AlphaFoldDB" id="A0A4Q9FI45"/>
<evidence type="ECO:0000256" key="5">
    <source>
        <dbReference type="ARBA" id="ARBA00022801"/>
    </source>
</evidence>
<keyword evidence="3" id="KW-0479">Metal-binding</keyword>
<dbReference type="RefSeq" id="WP_130964453.1">
    <property type="nucleotide sequence ID" value="NZ_SIRT01000008.1"/>
</dbReference>
<name>A0A4Q9FI45_9FLAO</name>
<evidence type="ECO:0000256" key="6">
    <source>
        <dbReference type="ARBA" id="ARBA00022837"/>
    </source>
</evidence>
<dbReference type="InterPro" id="IPR017850">
    <property type="entry name" value="Alkaline_phosphatase_core_sf"/>
</dbReference>
<sequence>MRTRKQFFILFSIVFIIFCSRAQNTDSNKMNIVFILADDLGWADVTLYAKTTLYETPNLERLAARGITFNRAYAASPLCSPTRASILTGQTPARTGITSPAAHQPKVRLKASVAPKAAPGFKSVACKPVTRLDTILPTLGKLLKREGYQTAHFGKWHLGREPYTPIQHGYDVDIPHWPGPGPAGSFVAPWKYPKFKAKYKNEHIEDRMADEAINWLRSVDLDKPFFMNYWQFSVHAPFDAKESLIKYYQSKIDFTDLQHSPTYAAMVHSLDQAVGRLLDEIDRLGISDNTAIVFFSDNGGNMYNGIRETSKLGEEFITEPTSNRPLRGGKATIYEGGTRVPCVIVWPKLTKPGSRSDVMIQSTDFYPTILNQLEIKLPKKHKIDGVDISKALKGENQDRGPIITYFPHNPKIPNWLPPSVSVHDGDWKLIRVFHNGKDFKHQYFLYNLKQDIGEVHNLASKYPEKVEKLDTLIEEHLKDANAVLPIINPAFDPQKYHPEEIGIQKGGLRVAKRIEHNKK</sequence>
<keyword evidence="5" id="KW-0378">Hydrolase</keyword>
<feature type="chain" id="PRO_5020537669" evidence="7">
    <location>
        <begin position="23"/>
        <end position="519"/>
    </location>
</feature>
<dbReference type="SUPFAM" id="SSF53649">
    <property type="entry name" value="Alkaline phosphatase-like"/>
    <property type="match status" value="1"/>
</dbReference>
<dbReference type="OrthoDB" id="9765065at2"/>
<keyword evidence="6" id="KW-0106">Calcium</keyword>
<dbReference type="GO" id="GO:0046872">
    <property type="term" value="F:metal ion binding"/>
    <property type="evidence" value="ECO:0007669"/>
    <property type="project" value="UniProtKB-KW"/>
</dbReference>
<gene>
    <name evidence="9" type="ORF">EYD45_10220</name>
</gene>
<evidence type="ECO:0000313" key="10">
    <source>
        <dbReference type="Proteomes" id="UP000291142"/>
    </source>
</evidence>
<protein>
    <submittedName>
        <fullName evidence="9">N-acetylgalactosamine 6-sulfate sulfatase</fullName>
    </submittedName>
</protein>
<dbReference type="InterPro" id="IPR000917">
    <property type="entry name" value="Sulfatase_N"/>
</dbReference>
<dbReference type="CDD" id="cd16144">
    <property type="entry name" value="ARS_like"/>
    <property type="match status" value="1"/>
</dbReference>
<keyword evidence="10" id="KW-1185">Reference proteome</keyword>
<dbReference type="EMBL" id="SIRT01000008">
    <property type="protein sequence ID" value="TBN02922.1"/>
    <property type="molecule type" value="Genomic_DNA"/>
</dbReference>
<organism evidence="9 10">
    <name type="scientific">Hyunsoonleella flava</name>
    <dbReference type="NCBI Taxonomy" id="2527939"/>
    <lineage>
        <taxon>Bacteria</taxon>
        <taxon>Pseudomonadati</taxon>
        <taxon>Bacteroidota</taxon>
        <taxon>Flavobacteriia</taxon>
        <taxon>Flavobacteriales</taxon>
        <taxon>Flavobacteriaceae</taxon>
    </lineage>
</organism>
<dbReference type="PROSITE" id="PS00523">
    <property type="entry name" value="SULFATASE_1"/>
    <property type="match status" value="1"/>
</dbReference>
<dbReference type="InterPro" id="IPR024607">
    <property type="entry name" value="Sulfatase_CS"/>
</dbReference>
<comment type="similarity">
    <text evidence="2">Belongs to the sulfatase family.</text>
</comment>
<feature type="signal peptide" evidence="7">
    <location>
        <begin position="1"/>
        <end position="22"/>
    </location>
</feature>
<feature type="domain" description="Sulfatase N-terminal" evidence="8">
    <location>
        <begin position="31"/>
        <end position="373"/>
    </location>
</feature>
<dbReference type="GO" id="GO:0004065">
    <property type="term" value="F:arylsulfatase activity"/>
    <property type="evidence" value="ECO:0007669"/>
    <property type="project" value="TreeGrafter"/>
</dbReference>